<dbReference type="InterPro" id="IPR008816">
    <property type="entry name" value="Gly_zipper_2TM_dom"/>
</dbReference>
<name>A0A7Z2GG58_9BURK</name>
<protein>
    <submittedName>
        <fullName evidence="2">Glycine zipper 2TM domain-containing protein</fullName>
    </submittedName>
</protein>
<reference evidence="2 3" key="1">
    <citation type="submission" date="2019-12" db="EMBL/GenBank/DDBJ databases">
        <title>Paraburkholderia acidiphila 7Q-K02 sp. nov and Paraburkholderia acidisoli DHF22 sp. nov., two strains isolated from forest soil.</title>
        <authorList>
            <person name="Gao Z."/>
            <person name="Qiu L."/>
        </authorList>
    </citation>
    <scope>NUCLEOTIDE SEQUENCE [LARGE SCALE GENOMIC DNA]</scope>
    <source>
        <strain evidence="2 3">DHF22</strain>
    </source>
</reference>
<dbReference type="KEGG" id="pacs:FAZ98_05240"/>
<keyword evidence="3" id="KW-1185">Reference proteome</keyword>
<accession>A0A7Z2GG58</accession>
<dbReference type="Pfam" id="PF05433">
    <property type="entry name" value="Rick_17kDa_Anti"/>
    <property type="match status" value="1"/>
</dbReference>
<dbReference type="Proteomes" id="UP000433577">
    <property type="component" value="Chromosome 1"/>
</dbReference>
<dbReference type="PROSITE" id="PS51257">
    <property type="entry name" value="PROKAR_LIPOPROTEIN"/>
    <property type="match status" value="1"/>
</dbReference>
<dbReference type="GO" id="GO:0019867">
    <property type="term" value="C:outer membrane"/>
    <property type="evidence" value="ECO:0007669"/>
    <property type="project" value="InterPro"/>
</dbReference>
<dbReference type="RefSeq" id="WP_158949425.1">
    <property type="nucleotide sequence ID" value="NZ_CP046913.1"/>
</dbReference>
<dbReference type="AlphaFoldDB" id="A0A7Z2GG58"/>
<sequence>MKTLARARTLVTAASIVAVLGSLSACDNMSRRDRDTAIGAGVGGVAGAAIGGSALSTVGGAAVGGIIGNQVGK</sequence>
<evidence type="ECO:0000313" key="2">
    <source>
        <dbReference type="EMBL" id="QGZ61182.1"/>
    </source>
</evidence>
<dbReference type="EMBL" id="CP046913">
    <property type="protein sequence ID" value="QGZ61182.1"/>
    <property type="molecule type" value="Genomic_DNA"/>
</dbReference>
<gene>
    <name evidence="2" type="ORF">FAZ98_05240</name>
</gene>
<feature type="domain" description="Glycine zipper 2TM" evidence="1">
    <location>
        <begin position="35"/>
        <end position="72"/>
    </location>
</feature>
<organism evidence="2 3">
    <name type="scientific">Paraburkholderia acidisoli</name>
    <dbReference type="NCBI Taxonomy" id="2571748"/>
    <lineage>
        <taxon>Bacteria</taxon>
        <taxon>Pseudomonadati</taxon>
        <taxon>Pseudomonadota</taxon>
        <taxon>Betaproteobacteria</taxon>
        <taxon>Burkholderiales</taxon>
        <taxon>Burkholderiaceae</taxon>
        <taxon>Paraburkholderia</taxon>
    </lineage>
</organism>
<proteinExistence type="predicted"/>
<evidence type="ECO:0000313" key="3">
    <source>
        <dbReference type="Proteomes" id="UP000433577"/>
    </source>
</evidence>
<evidence type="ECO:0000259" key="1">
    <source>
        <dbReference type="Pfam" id="PF05433"/>
    </source>
</evidence>